<dbReference type="HOGENOM" id="CLU_001305_1_2_11"/>
<dbReference type="InterPro" id="IPR024983">
    <property type="entry name" value="CHAT_dom"/>
</dbReference>
<dbReference type="Proteomes" id="UP000027178">
    <property type="component" value="Unassembled WGS sequence"/>
</dbReference>
<evidence type="ECO:0000259" key="1">
    <source>
        <dbReference type="Pfam" id="PF12770"/>
    </source>
</evidence>
<proteinExistence type="predicted"/>
<feature type="domain" description="CHAT" evidence="1">
    <location>
        <begin position="3"/>
        <end position="103"/>
    </location>
</feature>
<evidence type="ECO:0000313" key="3">
    <source>
        <dbReference type="Proteomes" id="UP000027178"/>
    </source>
</evidence>
<keyword evidence="3" id="KW-1185">Reference proteome</keyword>
<sequence length="104" mass="11386">MDAELAFLSACSTSRGGVDLPDEAVHLAPSFQLAGFTHVIGTLWTVSDRIARRLTEGFYAALREDADLGRPFDPALALHHPVRELREELLPAPHLWAAHVHIGP</sequence>
<accession>A0A066ZBB7</accession>
<reference evidence="2 3" key="1">
    <citation type="submission" date="2014-05" db="EMBL/GenBank/DDBJ databases">
        <title>Draft Genome Sequence of Kitasatospora cheerisanensis KCTC 2395.</title>
        <authorList>
            <person name="Nam D.H."/>
        </authorList>
    </citation>
    <scope>NUCLEOTIDE SEQUENCE [LARGE SCALE GENOMIC DNA]</scope>
    <source>
        <strain evidence="2 3">KCTC 2395</strain>
    </source>
</reference>
<dbReference type="eggNOG" id="COG4995">
    <property type="taxonomic scope" value="Bacteria"/>
</dbReference>
<protein>
    <recommendedName>
        <fullName evidence="1">CHAT domain-containing protein</fullName>
    </recommendedName>
</protein>
<dbReference type="PATRIC" id="fig|1348663.4.peg.778"/>
<evidence type="ECO:0000313" key="2">
    <source>
        <dbReference type="EMBL" id="KDN87445.1"/>
    </source>
</evidence>
<comment type="caution">
    <text evidence="2">The sequence shown here is derived from an EMBL/GenBank/DDBJ whole genome shotgun (WGS) entry which is preliminary data.</text>
</comment>
<dbReference type="AlphaFoldDB" id="A0A066ZBB7"/>
<organism evidence="2 3">
    <name type="scientific">Kitasatospora cheerisanensis KCTC 2395</name>
    <dbReference type="NCBI Taxonomy" id="1348663"/>
    <lineage>
        <taxon>Bacteria</taxon>
        <taxon>Bacillati</taxon>
        <taxon>Actinomycetota</taxon>
        <taxon>Actinomycetes</taxon>
        <taxon>Kitasatosporales</taxon>
        <taxon>Streptomycetaceae</taxon>
        <taxon>Kitasatospora</taxon>
    </lineage>
</organism>
<name>A0A066ZBB7_9ACTN</name>
<gene>
    <name evidence="2" type="ORF">KCH_08170</name>
</gene>
<dbReference type="Pfam" id="PF12770">
    <property type="entry name" value="CHAT"/>
    <property type="match status" value="1"/>
</dbReference>
<dbReference type="EMBL" id="JNBY01000035">
    <property type="protein sequence ID" value="KDN87445.1"/>
    <property type="molecule type" value="Genomic_DNA"/>
</dbReference>